<dbReference type="RefSeq" id="WP_074759261.1">
    <property type="nucleotide sequence ID" value="NZ_FOGJ01000062.1"/>
</dbReference>
<dbReference type="AlphaFoldDB" id="A0A1H9XEK2"/>
<dbReference type="OrthoDB" id="5540934at2"/>
<gene>
    <name evidence="3" type="ORF">SAMN04487884_1623</name>
</gene>
<keyword evidence="2" id="KW-0235">DNA replication</keyword>
<evidence type="ECO:0000256" key="1">
    <source>
        <dbReference type="ARBA" id="ARBA00008909"/>
    </source>
</evidence>
<accession>A0A1H9XEK2</accession>
<dbReference type="InterPro" id="IPR000989">
    <property type="entry name" value="Rep"/>
</dbReference>
<evidence type="ECO:0000313" key="4">
    <source>
        <dbReference type="Proteomes" id="UP000182584"/>
    </source>
</evidence>
<sequence>MIIENKDDLFNEYLSEHTDHKLKAQSNSRFHEFLRQSVKDRVQNCGSFLAFKLFQNIKNAEEFKRVLQGANFCKHRFCIMCEWRKSRKLQLQTYSTIRHLEEQNHKKFEFLFLTLTVPNCKMSELNCTVKTMSKAFQKLIKREEWIRAVKGYIRAVEFIGDHTAEGQAHPHYHCLLMVEKSYFKSRYYLSQERWRELWSECYGFPKLQVRIEKIKPKKKADGTLVPALICAVCETLKYSVDLTDMEKLTDSDLKELIKQTKGIRQYNRGGLLKNLVEEIENVDEEVWQYLKEEFYKWSNTYYQEYEPMNKKI</sequence>
<name>A0A1H9XEK2_BUTFI</name>
<dbReference type="EMBL" id="FOGJ01000062">
    <property type="protein sequence ID" value="SES44287.1"/>
    <property type="molecule type" value="Genomic_DNA"/>
</dbReference>
<protein>
    <submittedName>
        <fullName evidence="3">Plasmid rolling circle replication initiator protein REP and truncated derivatives</fullName>
    </submittedName>
</protein>
<dbReference type="Pfam" id="PF01446">
    <property type="entry name" value="Rep_1"/>
    <property type="match status" value="1"/>
</dbReference>
<dbReference type="GO" id="GO:0006260">
    <property type="term" value="P:DNA replication"/>
    <property type="evidence" value="ECO:0007669"/>
    <property type="project" value="UniProtKB-KW"/>
</dbReference>
<reference evidence="3 4" key="1">
    <citation type="submission" date="2016-10" db="EMBL/GenBank/DDBJ databases">
        <authorList>
            <person name="de Groot N.N."/>
        </authorList>
    </citation>
    <scope>NUCLEOTIDE SEQUENCE [LARGE SCALE GENOMIC DNA]</scope>
    <source>
        <strain evidence="3 4">AR40</strain>
    </source>
</reference>
<organism evidence="3 4">
    <name type="scientific">Butyrivibrio fibrisolvens</name>
    <dbReference type="NCBI Taxonomy" id="831"/>
    <lineage>
        <taxon>Bacteria</taxon>
        <taxon>Bacillati</taxon>
        <taxon>Bacillota</taxon>
        <taxon>Clostridia</taxon>
        <taxon>Lachnospirales</taxon>
        <taxon>Lachnospiraceae</taxon>
        <taxon>Butyrivibrio</taxon>
    </lineage>
</organism>
<proteinExistence type="inferred from homology"/>
<evidence type="ECO:0000313" key="3">
    <source>
        <dbReference type="EMBL" id="SES44287.1"/>
    </source>
</evidence>
<dbReference type="GO" id="GO:0003677">
    <property type="term" value="F:DNA binding"/>
    <property type="evidence" value="ECO:0007669"/>
    <property type="project" value="InterPro"/>
</dbReference>
<comment type="similarity">
    <text evidence="1">Belongs to the Gram-positive plasmids replication protein type 1 family.</text>
</comment>
<dbReference type="Proteomes" id="UP000182584">
    <property type="component" value="Unassembled WGS sequence"/>
</dbReference>
<evidence type="ECO:0000256" key="2">
    <source>
        <dbReference type="ARBA" id="ARBA00022705"/>
    </source>
</evidence>